<dbReference type="SUPFAM" id="SSF56672">
    <property type="entry name" value="DNA/RNA polymerases"/>
    <property type="match status" value="1"/>
</dbReference>
<comment type="caution">
    <text evidence="3">The sequence shown here is derived from an EMBL/GenBank/DDBJ whole genome shotgun (WGS) entry which is preliminary data.</text>
</comment>
<feature type="domain" description="Retroviral polymerase SH3-like" evidence="2">
    <location>
        <begin position="95"/>
        <end position="152"/>
    </location>
</feature>
<dbReference type="EMBL" id="QGNW01000237">
    <property type="protein sequence ID" value="RVW82669.1"/>
    <property type="molecule type" value="Genomic_DNA"/>
</dbReference>
<gene>
    <name evidence="3" type="primary">POLX_2594</name>
    <name evidence="3" type="ORF">CK203_037405</name>
</gene>
<dbReference type="Proteomes" id="UP000288805">
    <property type="component" value="Unassembled WGS sequence"/>
</dbReference>
<evidence type="ECO:0000259" key="2">
    <source>
        <dbReference type="Pfam" id="PF25597"/>
    </source>
</evidence>
<sequence length="614" mass="70143">MLITKVERQLDKKIKIVRSDRDGEYYGRYDESGQNPGSFAKFLEKRGIRAQYTMLALKTVMYILNRVPSKAVPKTLFKLWTCRKPSLRHTHIWGCPAEARIYNPHEKTLDSRTIFGYFIGYPNKSKGYRFYCPNHNVRIVETGNARFLENGEIGGSNEPRKVDIEEIRVDIPPPFLPQEIIALQPVQQVEQHEQHNRDGSLPQENIAIENAVEPPQVAPLRISQRERRPAISDDYVVYLQESDFEIGIRKDSVSFSQAMESDDSNKWMEAMNEELKSMAHNVVWDLIELPNSCKPVGCKWVFKTKRNMKGNIERFKAKLVAKGFTQKEGIDYRDTFSPISKKDSLRIIMTLVAHFDLELHQMDVKTAFLNGNLDEDIYMEQPEGFAKKGNEHLVCKLKKSIYSLKQASRQWYIKFNNTITSFGFKENTVDQCIYLKSCSSGIAPILKGDKLSKMQCPRNNMEMEQMKKISYASAVGSLMYTQTCTRPDISFAVGMLGRYQSDPGFEHWKATKKVMSLKSTSGFVFMLENGAISWKSEKQSIIASSTMEAEFVACFEASSHALWLQNFISGLGVVDSVAKPLRIYCDNTATVFFSKNGKFSSGSKHMDLKYLVGK</sequence>
<dbReference type="PANTHER" id="PTHR11439">
    <property type="entry name" value="GAG-POL-RELATED RETROTRANSPOSON"/>
    <property type="match status" value="1"/>
</dbReference>
<evidence type="ECO:0000313" key="3">
    <source>
        <dbReference type="EMBL" id="RVW82669.1"/>
    </source>
</evidence>
<dbReference type="PANTHER" id="PTHR11439:SF467">
    <property type="entry name" value="INTEGRASE CATALYTIC DOMAIN-CONTAINING PROTEIN"/>
    <property type="match status" value="1"/>
</dbReference>
<accession>A0A438HE79</accession>
<proteinExistence type="predicted"/>
<evidence type="ECO:0000313" key="4">
    <source>
        <dbReference type="Proteomes" id="UP000288805"/>
    </source>
</evidence>
<dbReference type="InterPro" id="IPR013103">
    <property type="entry name" value="RVT_2"/>
</dbReference>
<name>A0A438HE79_VITVI</name>
<dbReference type="InterPro" id="IPR057670">
    <property type="entry name" value="SH3_retrovirus"/>
</dbReference>
<feature type="domain" description="Reverse transcriptase Ty1/copia-type" evidence="1">
    <location>
        <begin position="282"/>
        <end position="440"/>
    </location>
</feature>
<dbReference type="AlphaFoldDB" id="A0A438HE79"/>
<protein>
    <submittedName>
        <fullName evidence="3">Retrovirus-related Pol polyprotein from transposon TNT 1-94</fullName>
    </submittedName>
</protein>
<dbReference type="Pfam" id="PF07727">
    <property type="entry name" value="RVT_2"/>
    <property type="match status" value="1"/>
</dbReference>
<evidence type="ECO:0000259" key="1">
    <source>
        <dbReference type="Pfam" id="PF07727"/>
    </source>
</evidence>
<dbReference type="InterPro" id="IPR043502">
    <property type="entry name" value="DNA/RNA_pol_sf"/>
</dbReference>
<dbReference type="Pfam" id="PF25597">
    <property type="entry name" value="SH3_retrovirus"/>
    <property type="match status" value="1"/>
</dbReference>
<dbReference type="CDD" id="cd09272">
    <property type="entry name" value="RNase_HI_RT_Ty1"/>
    <property type="match status" value="1"/>
</dbReference>
<organism evidence="3 4">
    <name type="scientific">Vitis vinifera</name>
    <name type="common">Grape</name>
    <dbReference type="NCBI Taxonomy" id="29760"/>
    <lineage>
        <taxon>Eukaryota</taxon>
        <taxon>Viridiplantae</taxon>
        <taxon>Streptophyta</taxon>
        <taxon>Embryophyta</taxon>
        <taxon>Tracheophyta</taxon>
        <taxon>Spermatophyta</taxon>
        <taxon>Magnoliopsida</taxon>
        <taxon>eudicotyledons</taxon>
        <taxon>Gunneridae</taxon>
        <taxon>Pentapetalae</taxon>
        <taxon>rosids</taxon>
        <taxon>Vitales</taxon>
        <taxon>Vitaceae</taxon>
        <taxon>Viteae</taxon>
        <taxon>Vitis</taxon>
    </lineage>
</organism>
<reference evidence="3 4" key="1">
    <citation type="journal article" date="2018" name="PLoS Genet.">
        <title>Population sequencing reveals clonal diversity and ancestral inbreeding in the grapevine cultivar Chardonnay.</title>
        <authorList>
            <person name="Roach M.J."/>
            <person name="Johnson D.L."/>
            <person name="Bohlmann J."/>
            <person name="van Vuuren H.J."/>
            <person name="Jones S.J."/>
            <person name="Pretorius I.S."/>
            <person name="Schmidt S.A."/>
            <person name="Borneman A.R."/>
        </authorList>
    </citation>
    <scope>NUCLEOTIDE SEQUENCE [LARGE SCALE GENOMIC DNA]</scope>
    <source>
        <strain evidence="4">cv. Chardonnay</strain>
        <tissue evidence="3">Leaf</tissue>
    </source>
</reference>